<feature type="domain" description="GFO/IDH/MocA-like oxidoreductase" evidence="4">
    <location>
        <begin position="128"/>
        <end position="249"/>
    </location>
</feature>
<dbReference type="AlphaFoldDB" id="A0A939DEG0"/>
<keyword evidence="6" id="KW-1185">Reference proteome</keyword>
<evidence type="ECO:0000313" key="5">
    <source>
        <dbReference type="EMBL" id="MBN7796391.1"/>
    </source>
</evidence>
<protein>
    <submittedName>
        <fullName evidence="5">Inositol 2-dehydrogenase</fullName>
        <ecNumber evidence="5">1.1.1.18</ecNumber>
    </submittedName>
</protein>
<evidence type="ECO:0000256" key="2">
    <source>
        <dbReference type="ARBA" id="ARBA00023002"/>
    </source>
</evidence>
<sequence length="332" mass="35364">MSRGICLVGAGRIGAIHAANIVSLAGVRLCCVVDSNADAARDLAGRYGVEALDLALALGRDDVDAVVVASSTDTHVPVMTAAGEAGKAIFCEKPVDLDLARARACIEHLEAGGVPLALGFNRRYDPSFARLQQRLRAGEIGEVEIVSITSRDPAPPPLDYLRRSGGLFMDMMIHDFDMACWLLGEAPVQVHATASCLVDEGIAALGDVDTALVTLRTASGRLCQISNSRRAVYGYDQRVEVHGAAGMLRAENREETSVQLFGAGGVLADPPMDFFLERYAQAYREEMREFVNALEGLPARLVSGRDGLLAQSLAEAAATSLREQRTVDLPAA</sequence>
<dbReference type="PANTHER" id="PTHR42840:SF3">
    <property type="entry name" value="BINDING ROSSMANN FOLD OXIDOREDUCTASE, PUTATIVE (AFU_ORTHOLOGUE AFUA_2G10240)-RELATED"/>
    <property type="match status" value="1"/>
</dbReference>
<dbReference type="Pfam" id="PF01408">
    <property type="entry name" value="GFO_IDH_MocA"/>
    <property type="match status" value="1"/>
</dbReference>
<keyword evidence="2 5" id="KW-0560">Oxidoreductase</keyword>
<name>A0A939DEG0_9GAMM</name>
<dbReference type="RefSeq" id="WP_206559842.1">
    <property type="nucleotide sequence ID" value="NZ_JAFKCZ010000005.1"/>
</dbReference>
<dbReference type="SUPFAM" id="SSF51735">
    <property type="entry name" value="NAD(P)-binding Rossmann-fold domains"/>
    <property type="match status" value="1"/>
</dbReference>
<evidence type="ECO:0000256" key="1">
    <source>
        <dbReference type="ARBA" id="ARBA00010928"/>
    </source>
</evidence>
<organism evidence="5 6">
    <name type="scientific">Parahaliea mediterranea</name>
    <dbReference type="NCBI Taxonomy" id="651086"/>
    <lineage>
        <taxon>Bacteria</taxon>
        <taxon>Pseudomonadati</taxon>
        <taxon>Pseudomonadota</taxon>
        <taxon>Gammaproteobacteria</taxon>
        <taxon>Cellvibrionales</taxon>
        <taxon>Halieaceae</taxon>
        <taxon>Parahaliea</taxon>
    </lineage>
</organism>
<dbReference type="InterPro" id="IPR030827">
    <property type="entry name" value="Myo_inos_IolG"/>
</dbReference>
<proteinExistence type="inferred from homology"/>
<gene>
    <name evidence="5" type="primary">iolG</name>
    <name evidence="5" type="ORF">JYP50_07305</name>
</gene>
<reference evidence="5" key="1">
    <citation type="submission" date="2021-02" db="EMBL/GenBank/DDBJ databases">
        <title>PHA producing bacteria isolated from coastal sediment in Guangdong, Shenzhen.</title>
        <authorList>
            <person name="Zheng W."/>
            <person name="Yu S."/>
            <person name="Huang Y."/>
        </authorList>
    </citation>
    <scope>NUCLEOTIDE SEQUENCE</scope>
    <source>
        <strain evidence="5">TN14-10</strain>
    </source>
</reference>
<dbReference type="Proteomes" id="UP000664303">
    <property type="component" value="Unassembled WGS sequence"/>
</dbReference>
<dbReference type="InterPro" id="IPR000683">
    <property type="entry name" value="Gfo/Idh/MocA-like_OxRdtase_N"/>
</dbReference>
<dbReference type="GO" id="GO:0050112">
    <property type="term" value="F:inositol 2-dehydrogenase (NAD+) activity"/>
    <property type="evidence" value="ECO:0007669"/>
    <property type="project" value="UniProtKB-EC"/>
</dbReference>
<dbReference type="InterPro" id="IPR055170">
    <property type="entry name" value="GFO_IDH_MocA-like_dom"/>
</dbReference>
<comment type="caution">
    <text evidence="5">The sequence shown here is derived from an EMBL/GenBank/DDBJ whole genome shotgun (WGS) entry which is preliminary data.</text>
</comment>
<accession>A0A939DEG0</accession>
<evidence type="ECO:0000313" key="6">
    <source>
        <dbReference type="Proteomes" id="UP000664303"/>
    </source>
</evidence>
<feature type="domain" description="Gfo/Idh/MocA-like oxidoreductase N-terminal" evidence="3">
    <location>
        <begin position="5"/>
        <end position="119"/>
    </location>
</feature>
<dbReference type="Pfam" id="PF22725">
    <property type="entry name" value="GFO_IDH_MocA_C3"/>
    <property type="match status" value="1"/>
</dbReference>
<dbReference type="GO" id="GO:0000166">
    <property type="term" value="F:nucleotide binding"/>
    <property type="evidence" value="ECO:0007669"/>
    <property type="project" value="InterPro"/>
</dbReference>
<dbReference type="InterPro" id="IPR036291">
    <property type="entry name" value="NAD(P)-bd_dom_sf"/>
</dbReference>
<comment type="similarity">
    <text evidence="1">Belongs to the Gfo/Idh/MocA family.</text>
</comment>
<dbReference type="SUPFAM" id="SSF55347">
    <property type="entry name" value="Glyceraldehyde-3-phosphate dehydrogenase-like, C-terminal domain"/>
    <property type="match status" value="1"/>
</dbReference>
<dbReference type="EC" id="1.1.1.18" evidence="5"/>
<dbReference type="Gene3D" id="3.30.360.10">
    <property type="entry name" value="Dihydrodipicolinate Reductase, domain 2"/>
    <property type="match status" value="1"/>
</dbReference>
<dbReference type="PANTHER" id="PTHR42840">
    <property type="entry name" value="NAD(P)-BINDING ROSSMANN-FOLD SUPERFAMILY PROTEIN-RELATED"/>
    <property type="match status" value="1"/>
</dbReference>
<evidence type="ECO:0000259" key="3">
    <source>
        <dbReference type="Pfam" id="PF01408"/>
    </source>
</evidence>
<evidence type="ECO:0000259" key="4">
    <source>
        <dbReference type="Pfam" id="PF22725"/>
    </source>
</evidence>
<dbReference type="NCBIfam" id="TIGR04380">
    <property type="entry name" value="myo_inos_iolG"/>
    <property type="match status" value="1"/>
</dbReference>
<dbReference type="Gene3D" id="3.40.50.720">
    <property type="entry name" value="NAD(P)-binding Rossmann-like Domain"/>
    <property type="match status" value="1"/>
</dbReference>
<dbReference type="EMBL" id="JAFKCZ010000005">
    <property type="protein sequence ID" value="MBN7796391.1"/>
    <property type="molecule type" value="Genomic_DNA"/>
</dbReference>